<dbReference type="GO" id="GO:0016787">
    <property type="term" value="F:hydrolase activity"/>
    <property type="evidence" value="ECO:0007669"/>
    <property type="project" value="UniProtKB-KW"/>
</dbReference>
<dbReference type="Pfam" id="PF04203">
    <property type="entry name" value="Sortase"/>
    <property type="match status" value="1"/>
</dbReference>
<dbReference type="EMBL" id="FRAR01000032">
    <property type="protein sequence ID" value="SHK94935.1"/>
    <property type="molecule type" value="Genomic_DNA"/>
</dbReference>
<evidence type="ECO:0000256" key="1">
    <source>
        <dbReference type="ARBA" id="ARBA00022801"/>
    </source>
</evidence>
<evidence type="ECO:0000313" key="5">
    <source>
        <dbReference type="Proteomes" id="UP000183997"/>
    </source>
</evidence>
<evidence type="ECO:0000313" key="4">
    <source>
        <dbReference type="EMBL" id="SHK94935.1"/>
    </source>
</evidence>
<accession>A0A1M6WN26</accession>
<evidence type="ECO:0000256" key="3">
    <source>
        <dbReference type="SAM" id="MobiDB-lite"/>
    </source>
</evidence>
<feature type="active site" description="Acyl-thioester intermediate" evidence="2">
    <location>
        <position position="195"/>
    </location>
</feature>
<gene>
    <name evidence="4" type="ORF">SAMN02745123_03697</name>
</gene>
<dbReference type="AlphaFoldDB" id="A0A1M6WN26"/>
<dbReference type="OrthoDB" id="154054at2"/>
<dbReference type="SUPFAM" id="SSF63817">
    <property type="entry name" value="Sortase"/>
    <property type="match status" value="1"/>
</dbReference>
<organism evidence="4 5">
    <name type="scientific">Desulforamulus aeronauticus DSM 10349</name>
    <dbReference type="NCBI Taxonomy" id="1121421"/>
    <lineage>
        <taxon>Bacteria</taxon>
        <taxon>Bacillati</taxon>
        <taxon>Bacillota</taxon>
        <taxon>Clostridia</taxon>
        <taxon>Eubacteriales</taxon>
        <taxon>Peptococcaceae</taxon>
        <taxon>Desulforamulus</taxon>
    </lineage>
</organism>
<feature type="active site" description="Proton donor/acceptor" evidence="2">
    <location>
        <position position="133"/>
    </location>
</feature>
<dbReference type="NCBIfam" id="TIGR01076">
    <property type="entry name" value="sortase_fam"/>
    <property type="match status" value="1"/>
</dbReference>
<reference evidence="5" key="1">
    <citation type="submission" date="2016-11" db="EMBL/GenBank/DDBJ databases">
        <authorList>
            <person name="Varghese N."/>
            <person name="Submissions S."/>
        </authorList>
    </citation>
    <scope>NUCLEOTIDE SEQUENCE [LARGE SCALE GENOMIC DNA]</scope>
    <source>
        <strain evidence="5">DSM 10349</strain>
    </source>
</reference>
<feature type="region of interest" description="Disordered" evidence="3">
    <location>
        <begin position="45"/>
        <end position="70"/>
    </location>
</feature>
<dbReference type="Gene3D" id="2.40.260.10">
    <property type="entry name" value="Sortase"/>
    <property type="match status" value="1"/>
</dbReference>
<name>A0A1M6WN26_9FIRM</name>
<dbReference type="CDD" id="cd06166">
    <property type="entry name" value="Sortase_D_2"/>
    <property type="match status" value="1"/>
</dbReference>
<feature type="compositionally biased region" description="Basic and acidic residues" evidence="3">
    <location>
        <begin position="54"/>
        <end position="70"/>
    </location>
</feature>
<proteinExistence type="predicted"/>
<keyword evidence="1" id="KW-0378">Hydrolase</keyword>
<dbReference type="InterPro" id="IPR005754">
    <property type="entry name" value="Sortase"/>
</dbReference>
<dbReference type="STRING" id="1121421.SAMN02745123_03697"/>
<keyword evidence="5" id="KW-1185">Reference proteome</keyword>
<dbReference type="RefSeq" id="WP_072917291.1">
    <property type="nucleotide sequence ID" value="NZ_FRAR01000032.1"/>
</dbReference>
<protein>
    <submittedName>
        <fullName evidence="4">Sortase A</fullName>
    </submittedName>
</protein>
<dbReference type="InterPro" id="IPR042000">
    <property type="entry name" value="Sortase_D_2"/>
</dbReference>
<sequence length="211" mass="23895">MKKIIPSLIILIGIGLLCYPWLAERYDTYQQQRLAEAWQSLSLAEDNQATPPADHSEADEVEEQARRAEELQREEALQREVYIKKNLDGMLKIDKINLNLPILRGPSEKNLKISVASMTGKAGEQGNYAIAGHRNRTYGRNFNRLDEVVVGDTIEVNAGPSQFTYTVTEKLYVKPEEVWVLNSVPGEKEITLITCHPMVKPTHRLIIKGKL</sequence>
<dbReference type="Proteomes" id="UP000183997">
    <property type="component" value="Unassembled WGS sequence"/>
</dbReference>
<dbReference type="InterPro" id="IPR023365">
    <property type="entry name" value="Sortase_dom-sf"/>
</dbReference>
<evidence type="ECO:0000256" key="2">
    <source>
        <dbReference type="PIRSR" id="PIRSR605754-1"/>
    </source>
</evidence>